<sequence>MTQNFSLKLKQTQQLNQRLQQSLRILQMSGLEIEREVEDWLQDNPLLERHETEEFTDADFNSKISAALPRSGQIGGDDAEDAWLNIAAEEDFNTYLHKQVCEHPLTEKEAAHVHILIDFLDEQGYFTDSLEDVIDNTPLDWMLDEDDLQNALDLLQTFDPPGVAAANLTESLMLQLMRLPPSPARQLAAHLIQDSLHELGKNRQQNIARFRKSFPEASVETIQTALDIIAALNPYPAYGFASAEPTAYVQPDVWVKETASGWKVIGNDAAWPKIRLNKEYCDLLQEAGSGDAAWKDKLNEARQKIDILELRKNTVIRLAEYIVAKQEDFFTFGEIGLTPMLLKDAAAELDVAESTVSRAANQKYLACPRGIFALRYFFTQAVGTDSDNEGVSQGAIKAVISQLIDNENSSKPYSDEALVRLLKQQGIDIARRTVAKYRESLDIPPAHKRKTVG</sequence>
<dbReference type="PIRSF" id="PIRSF000774">
    <property type="entry name" value="RpoN"/>
    <property type="match status" value="1"/>
</dbReference>
<dbReference type="InterPro" id="IPR000394">
    <property type="entry name" value="RNA_pol_sigma_54"/>
</dbReference>
<keyword evidence="7 9" id="KW-0238">DNA-binding</keyword>
<dbReference type="Pfam" id="PF04552">
    <property type="entry name" value="Sigma54_DBD"/>
    <property type="match status" value="1"/>
</dbReference>
<organism evidence="13 14">
    <name type="scientific">Neisseria oralis</name>
    <dbReference type="NCBI Taxonomy" id="1107316"/>
    <lineage>
        <taxon>Bacteria</taxon>
        <taxon>Pseudomonadati</taxon>
        <taxon>Pseudomonadota</taxon>
        <taxon>Betaproteobacteria</taxon>
        <taxon>Neisseriales</taxon>
        <taxon>Neisseriaceae</taxon>
        <taxon>Neisseria</taxon>
    </lineage>
</organism>
<keyword evidence="5 9" id="KW-0805">Transcription regulation</keyword>
<proteinExistence type="inferred from homology"/>
<dbReference type="PANTHER" id="PTHR32248:SF4">
    <property type="entry name" value="RNA POLYMERASE SIGMA-54 FACTOR"/>
    <property type="match status" value="1"/>
</dbReference>
<keyword evidence="3 9" id="KW-0808">Transferase</keyword>
<keyword evidence="2 9" id="KW-0240">DNA-directed RNA polymerase</keyword>
<dbReference type="Pfam" id="PF00309">
    <property type="entry name" value="Sigma54_AID"/>
    <property type="match status" value="1"/>
</dbReference>
<evidence type="ECO:0000259" key="11">
    <source>
        <dbReference type="Pfam" id="PF04552"/>
    </source>
</evidence>
<dbReference type="PRINTS" id="PR00045">
    <property type="entry name" value="SIGMA54FCT"/>
</dbReference>
<feature type="domain" description="RNA polymerase sigma factor 54 core-binding" evidence="12">
    <location>
        <begin position="86"/>
        <end position="280"/>
    </location>
</feature>
<dbReference type="Gene3D" id="1.10.10.1330">
    <property type="entry name" value="RNA polymerase sigma-54 factor, core-binding domain"/>
    <property type="match status" value="1"/>
</dbReference>
<accession>A0ABW8Q0F0</accession>
<comment type="caution">
    <text evidence="13">The sequence shown here is derived from an EMBL/GenBank/DDBJ whole genome shotgun (WGS) entry which is preliminary data.</text>
</comment>
<name>A0ABW8Q0F0_9NEIS</name>
<comment type="similarity">
    <text evidence="1 9">Belongs to the sigma-54 factor family.</text>
</comment>
<evidence type="ECO:0000259" key="12">
    <source>
        <dbReference type="Pfam" id="PF04963"/>
    </source>
</evidence>
<keyword evidence="6 9" id="KW-0731">Sigma factor</keyword>
<evidence type="ECO:0000256" key="3">
    <source>
        <dbReference type="ARBA" id="ARBA00022679"/>
    </source>
</evidence>
<evidence type="ECO:0000256" key="8">
    <source>
        <dbReference type="ARBA" id="ARBA00023163"/>
    </source>
</evidence>
<reference evidence="13 14" key="1">
    <citation type="submission" date="2024-11" db="EMBL/GenBank/DDBJ databases">
        <authorList>
            <person name="Mikucki A.G."/>
            <person name="Kahler C.M."/>
        </authorList>
    </citation>
    <scope>NUCLEOTIDE SEQUENCE [LARGE SCALE GENOMIC DNA]</scope>
    <source>
        <strain evidence="13 14">EXNM717</strain>
    </source>
</reference>
<evidence type="ECO:0000313" key="13">
    <source>
        <dbReference type="EMBL" id="MFK7641001.1"/>
    </source>
</evidence>
<evidence type="ECO:0000256" key="10">
    <source>
        <dbReference type="SAM" id="Coils"/>
    </source>
</evidence>
<dbReference type="Gene3D" id="1.10.10.60">
    <property type="entry name" value="Homeodomain-like"/>
    <property type="match status" value="1"/>
</dbReference>
<dbReference type="InterPro" id="IPR007634">
    <property type="entry name" value="RNA_pol_sigma_54_DNA-bd"/>
</dbReference>
<dbReference type="Proteomes" id="UP001621964">
    <property type="component" value="Unassembled WGS sequence"/>
</dbReference>
<protein>
    <recommendedName>
        <fullName evidence="9">RNA polymerase sigma-54 factor</fullName>
    </recommendedName>
</protein>
<evidence type="ECO:0000256" key="1">
    <source>
        <dbReference type="ARBA" id="ARBA00008798"/>
    </source>
</evidence>
<evidence type="ECO:0000256" key="5">
    <source>
        <dbReference type="ARBA" id="ARBA00023015"/>
    </source>
</evidence>
<keyword evidence="8 9" id="KW-0804">Transcription</keyword>
<dbReference type="PROSITE" id="PS50044">
    <property type="entry name" value="SIGMA54_3"/>
    <property type="match status" value="1"/>
</dbReference>
<dbReference type="Pfam" id="PF04963">
    <property type="entry name" value="Sigma54_CBD"/>
    <property type="match status" value="1"/>
</dbReference>
<evidence type="ECO:0000256" key="2">
    <source>
        <dbReference type="ARBA" id="ARBA00022478"/>
    </source>
</evidence>
<keyword evidence="14" id="KW-1185">Reference proteome</keyword>
<evidence type="ECO:0000256" key="4">
    <source>
        <dbReference type="ARBA" id="ARBA00022695"/>
    </source>
</evidence>
<evidence type="ECO:0000256" key="6">
    <source>
        <dbReference type="ARBA" id="ARBA00023082"/>
    </source>
</evidence>
<evidence type="ECO:0000313" key="14">
    <source>
        <dbReference type="Proteomes" id="UP001621964"/>
    </source>
</evidence>
<evidence type="ECO:0000256" key="7">
    <source>
        <dbReference type="ARBA" id="ARBA00023125"/>
    </source>
</evidence>
<dbReference type="InterPro" id="IPR038709">
    <property type="entry name" value="RpoN_core-bd_sf"/>
</dbReference>
<feature type="domain" description="RNA polymerase sigma factor 54 DNA-binding" evidence="11">
    <location>
        <begin position="294"/>
        <end position="450"/>
    </location>
</feature>
<dbReference type="InterPro" id="IPR007046">
    <property type="entry name" value="RNA_pol_sigma_54_core-bd"/>
</dbReference>
<dbReference type="EMBL" id="JBJGEB010000001">
    <property type="protein sequence ID" value="MFK7641001.1"/>
    <property type="molecule type" value="Genomic_DNA"/>
</dbReference>
<keyword evidence="4 9" id="KW-0548">Nucleotidyltransferase</keyword>
<evidence type="ECO:0000256" key="9">
    <source>
        <dbReference type="PIRNR" id="PIRNR000774"/>
    </source>
</evidence>
<feature type="coiled-coil region" evidence="10">
    <location>
        <begin position="291"/>
        <end position="318"/>
    </location>
</feature>
<dbReference type="RefSeq" id="WP_297954721.1">
    <property type="nucleotide sequence ID" value="NZ_JBJGEB010000001.1"/>
</dbReference>
<keyword evidence="10" id="KW-0175">Coiled coil</keyword>
<dbReference type="PROSITE" id="PS00718">
    <property type="entry name" value="SIGMA54_2"/>
    <property type="match status" value="1"/>
</dbReference>
<dbReference type="PANTHER" id="PTHR32248">
    <property type="entry name" value="RNA POLYMERASE SIGMA-54 FACTOR"/>
    <property type="match status" value="1"/>
</dbReference>
<comment type="function">
    <text evidence="9">Sigma factors are initiation factors that promote the attachment of RNA polymerase to specific initiation sites and are then released.</text>
</comment>
<gene>
    <name evidence="13" type="primary">rpoN</name>
    <name evidence="13" type="ORF">ACI43T_00580</name>
</gene>
<dbReference type="NCBIfam" id="TIGR02395">
    <property type="entry name" value="rpoN_sigma"/>
    <property type="match status" value="1"/>
</dbReference>